<protein>
    <submittedName>
        <fullName evidence="1">Uncharacterized protein</fullName>
    </submittedName>
</protein>
<dbReference type="Proteomes" id="UP000257039">
    <property type="component" value="Unassembled WGS sequence"/>
</dbReference>
<comment type="caution">
    <text evidence="1">The sequence shown here is derived from an EMBL/GenBank/DDBJ whole genome shotgun (WGS) entry which is preliminary data.</text>
</comment>
<organism evidence="1 2">
    <name type="scientific">Zooshikella ganghwensis</name>
    <dbReference type="NCBI Taxonomy" id="202772"/>
    <lineage>
        <taxon>Bacteria</taxon>
        <taxon>Pseudomonadati</taxon>
        <taxon>Pseudomonadota</taxon>
        <taxon>Gammaproteobacteria</taxon>
        <taxon>Oceanospirillales</taxon>
        <taxon>Zooshikellaceae</taxon>
        <taxon>Zooshikella</taxon>
    </lineage>
</organism>
<name>A0A4P9VK43_9GAMM</name>
<dbReference type="EMBL" id="NDXW01000001">
    <property type="protein sequence ID" value="RDH43665.1"/>
    <property type="molecule type" value="Genomic_DNA"/>
</dbReference>
<sequence length="768" mass="87799">MKKKHRKNKGVTLSTSYPMFKLAKALTQEAENETNTSKSAKWIQVIKGMLSGSIDVGSRTPVKSLPAWATLEVISGGFATGSLLAGGELQPFEIELLNKLNLPKDDNSRIHLNQYYLSEQGIIELQDVLDTGHYEIHVPEEAALLAVAALLKKDNANDARNILDEISPYFDRLRFYPKPALTKSTLSKKNEVFVQSVGQVKKLIDTNKVNNAIIMQKESIQVWIPFYEQMVELLLETVSPSIQSLSDLNNHNLTVFSNIDTLWLNRKDQLLDKYNELKKRHILNKRWTKTSSQFTKLLQILKNFSDDSSYYQKHSKYTIQAITRYLQKHDLIGSKARKLATKQHQLQCSPPEHRYIRKILVERLNTLKSSNGIANISAVTNNTVKTESTDDKVPEGTSIPNYLIKKINRAKIDTIENLVSDNIISSGDMLADLLPQISSDVLSCSFSEQYLKNLYRQTYIAFRKRRSLLLLNFSSQVKFEEIPWLSVLNQYSSINTNSKAAAKSILKEVSELVLFSFPHAIIPNKLLQEFRSLIKQADLDIPLVDEVAADIFMGAFSGKFAQSACIAANVLKESLYEQYYDLDYSHVLTQCSVSRKKQPSHNQAENFSQICSARAKNTDNRWNVAANGMVIEQQQIITTQNLAQLFSLFNWKHEAKEEIKEAIIKIFIWICKKQQLKTNNYHTKLLIIKNIAYAWRQMVFFISQLDEQSQQNIRCNLIEYYSQQPAQFQTLFNPVINRLTDLMSKKTTNESYILIGWTISTHRLSLTG</sequence>
<accession>A0A4P9VK43</accession>
<evidence type="ECO:0000313" key="2">
    <source>
        <dbReference type="Proteomes" id="UP000257039"/>
    </source>
</evidence>
<reference evidence="1 2" key="1">
    <citation type="submission" date="2017-04" db="EMBL/GenBank/DDBJ databases">
        <title>Draft genome sequence of Zooshikella ganghwensis VG4 isolated from Red Sea sediments.</title>
        <authorList>
            <person name="Rehman Z."/>
            <person name="Alam I."/>
            <person name="Kamau A."/>
            <person name="Bajic V."/>
            <person name="Leiknes T."/>
        </authorList>
    </citation>
    <scope>NUCLEOTIDE SEQUENCE [LARGE SCALE GENOMIC DNA]</scope>
    <source>
        <strain evidence="1 2">VG4</strain>
    </source>
</reference>
<dbReference type="RefSeq" id="WP_094786940.1">
    <property type="nucleotide sequence ID" value="NZ_NDXW01000001.1"/>
</dbReference>
<proteinExistence type="predicted"/>
<evidence type="ECO:0000313" key="1">
    <source>
        <dbReference type="EMBL" id="RDH43665.1"/>
    </source>
</evidence>
<dbReference type="AlphaFoldDB" id="A0A4P9VK43"/>
<gene>
    <name evidence="1" type="ORF">B9G39_09560</name>
</gene>
<keyword evidence="2" id="KW-1185">Reference proteome</keyword>